<dbReference type="STRING" id="335543.Sfum_3534"/>
<evidence type="ECO:0000313" key="11">
    <source>
        <dbReference type="Proteomes" id="UP000001784"/>
    </source>
</evidence>
<evidence type="ECO:0000256" key="4">
    <source>
        <dbReference type="ARBA" id="ARBA00022723"/>
    </source>
</evidence>
<dbReference type="EMBL" id="CP000478">
    <property type="protein sequence ID" value="ABK19204.1"/>
    <property type="molecule type" value="Genomic_DNA"/>
</dbReference>
<dbReference type="GO" id="GO:0016491">
    <property type="term" value="F:oxidoreductase activity"/>
    <property type="evidence" value="ECO:0007669"/>
    <property type="project" value="UniProtKB-KW"/>
</dbReference>
<evidence type="ECO:0000256" key="5">
    <source>
        <dbReference type="ARBA" id="ARBA00022827"/>
    </source>
</evidence>
<dbReference type="Pfam" id="PF13187">
    <property type="entry name" value="Fer4_9"/>
    <property type="match status" value="1"/>
</dbReference>
<dbReference type="eggNOG" id="COG1148">
    <property type="taxonomic scope" value="Bacteria"/>
</dbReference>
<dbReference type="SUPFAM" id="SSF54862">
    <property type="entry name" value="4Fe-4S ferredoxins"/>
    <property type="match status" value="2"/>
</dbReference>
<dbReference type="InterPro" id="IPR017900">
    <property type="entry name" value="4Fe4S_Fe_S_CS"/>
</dbReference>
<keyword evidence="6" id="KW-0560">Oxidoreductase</keyword>
<dbReference type="Gene3D" id="3.30.70.20">
    <property type="match status" value="1"/>
</dbReference>
<evidence type="ECO:0000256" key="2">
    <source>
        <dbReference type="ARBA" id="ARBA00006561"/>
    </source>
</evidence>
<feature type="domain" description="4Fe-4S ferredoxin-type" evidence="9">
    <location>
        <begin position="28"/>
        <end position="58"/>
    </location>
</feature>
<feature type="domain" description="4Fe-4S ferredoxin-type" evidence="9">
    <location>
        <begin position="861"/>
        <end position="890"/>
    </location>
</feature>
<dbReference type="GO" id="GO:0046872">
    <property type="term" value="F:metal ion binding"/>
    <property type="evidence" value="ECO:0007669"/>
    <property type="project" value="UniProtKB-KW"/>
</dbReference>
<dbReference type="GO" id="GO:0051539">
    <property type="term" value="F:4 iron, 4 sulfur cluster binding"/>
    <property type="evidence" value="ECO:0007669"/>
    <property type="project" value="UniProtKB-KW"/>
</dbReference>
<keyword evidence="11" id="KW-1185">Reference proteome</keyword>
<name>A0LP52_SYNFM</name>
<evidence type="ECO:0000256" key="8">
    <source>
        <dbReference type="ARBA" id="ARBA00023014"/>
    </source>
</evidence>
<dbReference type="InterPro" id="IPR036188">
    <property type="entry name" value="FAD/NAD-bd_sf"/>
</dbReference>
<dbReference type="HOGENOM" id="CLU_004231_2_0_7"/>
<keyword evidence="4" id="KW-0479">Metal-binding</keyword>
<proteinExistence type="inferred from homology"/>
<dbReference type="InterPro" id="IPR023753">
    <property type="entry name" value="FAD/NAD-binding_dom"/>
</dbReference>
<keyword evidence="3" id="KW-0004">4Fe-4S</keyword>
<protein>
    <submittedName>
        <fullName evidence="10">4Fe-4S ferredoxin, iron-sulfur binding domain protein</fullName>
    </submittedName>
</protein>
<evidence type="ECO:0000256" key="7">
    <source>
        <dbReference type="ARBA" id="ARBA00023004"/>
    </source>
</evidence>
<keyword evidence="5" id="KW-0274">FAD</keyword>
<dbReference type="Gene3D" id="3.30.70.3270">
    <property type="match status" value="1"/>
</dbReference>
<evidence type="ECO:0000313" key="10">
    <source>
        <dbReference type="EMBL" id="ABK19204.1"/>
    </source>
</evidence>
<dbReference type="Pfam" id="PF13450">
    <property type="entry name" value="NAD_binding_8"/>
    <property type="match status" value="1"/>
</dbReference>
<evidence type="ECO:0000259" key="9">
    <source>
        <dbReference type="PROSITE" id="PS51379"/>
    </source>
</evidence>
<evidence type="ECO:0000256" key="3">
    <source>
        <dbReference type="ARBA" id="ARBA00022485"/>
    </source>
</evidence>
<gene>
    <name evidence="10" type="ordered locus">Sfum_3534</name>
</gene>
<sequence length="950" mass="104716">MNIQLMTLTEVIRVEGELGHFRVTLRRHPRYVDMDHCISCGECAKVCPVEVKDEFNEKMSIRKAIYVKYPQAVPLKYQIDGRNCIRVRGGDCGGCEKVCPSGAVRFDEEEAIVEVEVGSIVLAPGFRPFNPSGIQNWGYGVFPNVITAMELERFLAASGPTDGHLIRPSDGKQIRKIAFVQCVGSRDINKAGRGYCSSVCCMYAIKEAMIAKDHVKELDISIFFTDMRTHGKDFERFYERARQRGIKFFRCRVPSIEPAEESGDLYFRYLTDEDKQIRDEFDLVVLSVGLDSPADIQKLADCVGIELNQNRFARTSSFTPVTTSKPGVYACGVFTGPKDIPLSIIEASAAATAAATPLSDVRYSLSRQKTFPAERDVSGEELRIGVFVCHCGSNIADVVDVDAVAAYAATLPRVAFVETLLFACSQDSQNLMCRRVQEKKLNRVVVAACTPRSHEALFRETLRASGLNECLFEMANIRNQGAWVHSGEPEAATSKAMDMVRMAVAKAGLLEPLAPVSVRINPQALVIGGGLAGMVAALGLADQGFPVHLVEKASQLGGNARHLFKTWKNEPIPSYVEQLIAQVKEHDLISVHLKSAISHAEGFVGSFRSTIQKSTGPQTIEHGVAVLATGGQALKPDEYGYGLSQNILTALEFDKLHLVGDERIKYGHNFVFIQCVGSREPGRAYCSRVCCTHSIQSAIALKQEDQSRRIFILHRDIRTYGLREELYTKARELGVVFINYETHRKPNVLLNEDRLSVVVWDHVLHEPFSIPADVLVLATAILPNPEVRDLARLYKLPVDSDGFLQEAHMKLRPVDFSTDGLFLAGLAHYPKPIEEAIAQAQAAVSRAVTVLSQRWIDLDYVKARINETTCDGCALCLDVCPYGALQLEEIPGSNGRQHAVVKAARCKGCGACQATCPKEGISVAGFTYRQISAQVKAALSDGEKRFAYDI</sequence>
<dbReference type="InParanoid" id="A0LP52"/>
<dbReference type="PANTHER" id="PTHR43498">
    <property type="entry name" value="FERREDOXIN:COB-COM HETERODISULFIDE REDUCTASE SUBUNIT A"/>
    <property type="match status" value="1"/>
</dbReference>
<dbReference type="Gene3D" id="3.50.50.60">
    <property type="entry name" value="FAD/NAD(P)-binding domain"/>
    <property type="match status" value="2"/>
</dbReference>
<comment type="similarity">
    <text evidence="2">Belongs to the HdrA family.</text>
</comment>
<evidence type="ECO:0000256" key="1">
    <source>
        <dbReference type="ARBA" id="ARBA00001974"/>
    </source>
</evidence>
<organism evidence="10 11">
    <name type="scientific">Syntrophobacter fumaroxidans (strain DSM 10017 / MPOB)</name>
    <dbReference type="NCBI Taxonomy" id="335543"/>
    <lineage>
        <taxon>Bacteria</taxon>
        <taxon>Pseudomonadati</taxon>
        <taxon>Thermodesulfobacteriota</taxon>
        <taxon>Syntrophobacteria</taxon>
        <taxon>Syntrophobacterales</taxon>
        <taxon>Syntrophobacteraceae</taxon>
        <taxon>Syntrophobacter</taxon>
    </lineage>
</organism>
<evidence type="ECO:0000256" key="6">
    <source>
        <dbReference type="ARBA" id="ARBA00023002"/>
    </source>
</evidence>
<dbReference type="InterPro" id="IPR039650">
    <property type="entry name" value="HdrA-like"/>
</dbReference>
<keyword evidence="8" id="KW-0411">Iron-sulfur</keyword>
<reference evidence="10 11" key="1">
    <citation type="submission" date="2006-10" db="EMBL/GenBank/DDBJ databases">
        <title>Complete sequence of Syntrophobacter fumaroxidans MPOB.</title>
        <authorList>
            <consortium name="US DOE Joint Genome Institute"/>
            <person name="Copeland A."/>
            <person name="Lucas S."/>
            <person name="Lapidus A."/>
            <person name="Barry K."/>
            <person name="Detter J.C."/>
            <person name="Glavina del Rio T."/>
            <person name="Hammon N."/>
            <person name="Israni S."/>
            <person name="Pitluck S."/>
            <person name="Goltsman E.G."/>
            <person name="Martinez M."/>
            <person name="Schmutz J."/>
            <person name="Larimer F."/>
            <person name="Land M."/>
            <person name="Hauser L."/>
            <person name="Kyrpides N."/>
            <person name="Kim E."/>
            <person name="Boone D.R."/>
            <person name="Brockman F."/>
            <person name="Culley D."/>
            <person name="Ferry J."/>
            <person name="Gunsalus R."/>
            <person name="McInerney M.J."/>
            <person name="Morrison M."/>
            <person name="Plugge C."/>
            <person name="Rohlin L."/>
            <person name="Scholten J."/>
            <person name="Sieber J."/>
            <person name="Stams A.J.M."/>
            <person name="Worm P."/>
            <person name="Henstra A.M."/>
            <person name="Richardson P."/>
        </authorList>
    </citation>
    <scope>NUCLEOTIDE SEQUENCE [LARGE SCALE GENOMIC DNA]</scope>
    <source>
        <strain evidence="11">DSM 10017 / MPOB</strain>
    </source>
</reference>
<dbReference type="Pfam" id="PF12838">
    <property type="entry name" value="Fer4_7"/>
    <property type="match status" value="1"/>
</dbReference>
<dbReference type="AlphaFoldDB" id="A0LP52"/>
<dbReference type="PROSITE" id="PS51379">
    <property type="entry name" value="4FE4S_FER_2"/>
    <property type="match status" value="4"/>
</dbReference>
<feature type="domain" description="4Fe-4S ferredoxin-type" evidence="9">
    <location>
        <begin position="75"/>
        <end position="109"/>
    </location>
</feature>
<dbReference type="InterPro" id="IPR017896">
    <property type="entry name" value="4Fe4S_Fe-S-bd"/>
</dbReference>
<dbReference type="Pfam" id="PF07992">
    <property type="entry name" value="Pyr_redox_2"/>
    <property type="match status" value="1"/>
</dbReference>
<feature type="domain" description="4Fe-4S ferredoxin-type" evidence="9">
    <location>
        <begin position="897"/>
        <end position="926"/>
    </location>
</feature>
<dbReference type="KEGG" id="sfu:Sfum_3534"/>
<dbReference type="Proteomes" id="UP000001784">
    <property type="component" value="Chromosome"/>
</dbReference>
<keyword evidence="7" id="KW-0408">Iron</keyword>
<accession>A0LP52</accession>
<keyword evidence="5" id="KW-0285">Flavoprotein</keyword>
<comment type="cofactor">
    <cofactor evidence="1">
        <name>FAD</name>
        <dbReference type="ChEBI" id="CHEBI:57692"/>
    </cofactor>
</comment>
<dbReference type="SUPFAM" id="SSF51905">
    <property type="entry name" value="FAD/NAD(P)-binding domain"/>
    <property type="match status" value="2"/>
</dbReference>
<dbReference type="PROSITE" id="PS00198">
    <property type="entry name" value="4FE4S_FER_1"/>
    <property type="match status" value="3"/>
</dbReference>
<dbReference type="PANTHER" id="PTHR43498:SF1">
    <property type="entry name" value="COB--COM HETERODISULFIDE REDUCTASE IRON-SULFUR SUBUNIT A"/>
    <property type="match status" value="1"/>
</dbReference>